<dbReference type="PANTHER" id="PTHR38593:SF1">
    <property type="entry name" value="BLR2558 PROTEIN"/>
    <property type="match status" value="1"/>
</dbReference>
<evidence type="ECO:0000313" key="4">
    <source>
        <dbReference type="EMBL" id="TLK22758.1"/>
    </source>
</evidence>
<dbReference type="PANTHER" id="PTHR38593">
    <property type="entry name" value="BLR2558 PROTEIN"/>
    <property type="match status" value="1"/>
</dbReference>
<comment type="caution">
    <text evidence="4">The sequence shown here is derived from an EMBL/GenBank/DDBJ whole genome shotgun (WGS) entry which is preliminary data.</text>
</comment>
<dbReference type="InterPro" id="IPR025419">
    <property type="entry name" value="DUF4142"/>
</dbReference>
<evidence type="ECO:0000259" key="2">
    <source>
        <dbReference type="Pfam" id="PF13628"/>
    </source>
</evidence>
<keyword evidence="6" id="KW-1185">Reference proteome</keyword>
<dbReference type="RefSeq" id="WP_129119953.1">
    <property type="nucleotide sequence ID" value="NZ_BSUI01000003.1"/>
</dbReference>
<dbReference type="Proteomes" id="UP000536909">
    <property type="component" value="Unassembled WGS sequence"/>
</dbReference>
<organism evidence="4 5">
    <name type="scientific">Deinococcus metallilatus</name>
    <dbReference type="NCBI Taxonomy" id="1211322"/>
    <lineage>
        <taxon>Bacteria</taxon>
        <taxon>Thermotogati</taxon>
        <taxon>Deinococcota</taxon>
        <taxon>Deinococci</taxon>
        <taxon>Deinococcales</taxon>
        <taxon>Deinococcaceae</taxon>
        <taxon>Deinococcus</taxon>
    </lineage>
</organism>
<feature type="domain" description="DUF4142" evidence="2">
    <location>
        <begin position="150"/>
        <end position="289"/>
    </location>
</feature>
<protein>
    <submittedName>
        <fullName evidence="4">DUF4142 domain-containing protein</fullName>
    </submittedName>
    <submittedName>
        <fullName evidence="3">Membrane protein</fullName>
    </submittedName>
</protein>
<feature type="compositionally biased region" description="Low complexity" evidence="1">
    <location>
        <begin position="108"/>
        <end position="145"/>
    </location>
</feature>
<accession>A0AAJ5F0U8</accession>
<feature type="compositionally biased region" description="Low complexity" evidence="1">
    <location>
        <begin position="48"/>
        <end position="93"/>
    </location>
</feature>
<reference evidence="3 6" key="2">
    <citation type="submission" date="2020-08" db="EMBL/GenBank/DDBJ databases">
        <title>Genomic Encyclopedia of Type Strains, Phase IV (KMG-IV): sequencing the most valuable type-strain genomes for metagenomic binning, comparative biology and taxonomic classification.</title>
        <authorList>
            <person name="Goeker M."/>
        </authorList>
    </citation>
    <scope>NUCLEOTIDE SEQUENCE [LARGE SCALE GENOMIC DNA]</scope>
    <source>
        <strain evidence="3 6">DSM 105434</strain>
    </source>
</reference>
<dbReference type="Gene3D" id="1.20.1260.10">
    <property type="match status" value="1"/>
</dbReference>
<feature type="compositionally biased region" description="Gly residues" evidence="1">
    <location>
        <begin position="94"/>
        <end position="107"/>
    </location>
</feature>
<sequence length="297" mass="29130">MGTTNTGGNTAGNMTGGTQSGTTGTAGTGNTSTGNGMGGTSGAGTSGTTGTTGNTGSTGNMGSTGSTSTSGAGTSGTATGGTSTSGTSTQTGSGNTGTGTATGGTSGSGSTTNTGGTTGNMGNAGNTGNMGSTSGTSTSGTGTSARLSSTDTCFIQQAAMSDMFEIQSSQVAESRASSANIKSFAKQMIQDHTKASQALKSVASKLGATVPTTLSGPKTQILTTLRGQQGNTFDRTYIDAQVMAHEQAVNLFRDYIAWSLRSGGNASLRAHATQTLPVLREHLQRAMNLQKAMAKTK</sequence>
<feature type="compositionally biased region" description="Low complexity" evidence="1">
    <location>
        <begin position="1"/>
        <end position="13"/>
    </location>
</feature>
<dbReference type="AlphaFoldDB" id="A0AAJ5F0U8"/>
<gene>
    <name evidence="4" type="ORF">FCS05_17025</name>
    <name evidence="3" type="ORF">HNQ10_003721</name>
</gene>
<feature type="compositionally biased region" description="Gly residues" evidence="1">
    <location>
        <begin position="14"/>
        <end position="27"/>
    </location>
</feature>
<reference evidence="4 5" key="1">
    <citation type="submission" date="2019-04" db="EMBL/GenBank/DDBJ databases">
        <title>Deinococcus metalilatus MA1002 mutant No.5.</title>
        <authorList>
            <person name="Park W."/>
            <person name="Park C."/>
        </authorList>
    </citation>
    <scope>NUCLEOTIDE SEQUENCE [LARGE SCALE GENOMIC DNA]</scope>
    <source>
        <strain evidence="4 5">MA1002-m5</strain>
    </source>
</reference>
<dbReference type="InterPro" id="IPR012347">
    <property type="entry name" value="Ferritin-like"/>
</dbReference>
<feature type="region of interest" description="Disordered" evidence="1">
    <location>
        <begin position="1"/>
        <end position="147"/>
    </location>
</feature>
<feature type="compositionally biased region" description="Gly residues" evidence="1">
    <location>
        <begin position="35"/>
        <end position="47"/>
    </location>
</feature>
<evidence type="ECO:0000313" key="6">
    <source>
        <dbReference type="Proteomes" id="UP000536909"/>
    </source>
</evidence>
<dbReference type="Pfam" id="PF13628">
    <property type="entry name" value="DUF4142"/>
    <property type="match status" value="1"/>
</dbReference>
<evidence type="ECO:0000256" key="1">
    <source>
        <dbReference type="SAM" id="MobiDB-lite"/>
    </source>
</evidence>
<dbReference type="Proteomes" id="UP000308000">
    <property type="component" value="Unassembled WGS sequence"/>
</dbReference>
<evidence type="ECO:0000313" key="3">
    <source>
        <dbReference type="EMBL" id="MBB5296861.1"/>
    </source>
</evidence>
<dbReference type="EMBL" id="VBRC01000015">
    <property type="protein sequence ID" value="TLK22758.1"/>
    <property type="molecule type" value="Genomic_DNA"/>
</dbReference>
<dbReference type="EMBL" id="JACHFV010000014">
    <property type="protein sequence ID" value="MBB5296861.1"/>
    <property type="molecule type" value="Genomic_DNA"/>
</dbReference>
<proteinExistence type="predicted"/>
<evidence type="ECO:0000313" key="5">
    <source>
        <dbReference type="Proteomes" id="UP000308000"/>
    </source>
</evidence>
<name>A0AAJ5F0U8_9DEIO</name>